<dbReference type="Pfam" id="PF14390">
    <property type="entry name" value="DUF4420"/>
    <property type="match status" value="1"/>
</dbReference>
<name>A0AA94XV19_9MICC</name>
<dbReference type="AlphaFoldDB" id="A0AA94XV19"/>
<dbReference type="RefSeq" id="WP_257745574.1">
    <property type="nucleotide sequence ID" value="NZ_CP102487.1"/>
</dbReference>
<protein>
    <submittedName>
        <fullName evidence="1">PD-(D/E)XK motif protein</fullName>
    </submittedName>
</protein>
<proteinExistence type="predicted"/>
<gene>
    <name evidence="1" type="ORF">NUH22_15660</name>
</gene>
<organism evidence="1 2">
    <name type="scientific">Glutamicibacter halophytocola</name>
    <dbReference type="NCBI Taxonomy" id="1933880"/>
    <lineage>
        <taxon>Bacteria</taxon>
        <taxon>Bacillati</taxon>
        <taxon>Actinomycetota</taxon>
        <taxon>Actinomycetes</taxon>
        <taxon>Micrococcales</taxon>
        <taxon>Micrococcaceae</taxon>
        <taxon>Glutamicibacter</taxon>
    </lineage>
</organism>
<reference evidence="1" key="1">
    <citation type="journal article" date="2022" name="Pest Manag. Sci.">
        <title>Glutamicibacter halophytocola-mediated host fitness of potato tuber moth on Solanaceae crops.</title>
        <authorList>
            <person name="Wang W."/>
            <person name="Xiao G."/>
            <person name="Du G."/>
            <person name="Chang L."/>
            <person name="Yang Y."/>
            <person name="Ye J."/>
            <person name="Chen B."/>
        </authorList>
    </citation>
    <scope>NUCLEOTIDE SEQUENCE</scope>
    <source>
        <strain evidence="1">S2</strain>
    </source>
</reference>
<dbReference type="Proteomes" id="UP001060018">
    <property type="component" value="Chromosome"/>
</dbReference>
<dbReference type="InterPro" id="IPR025534">
    <property type="entry name" value="DUF4420"/>
</dbReference>
<accession>A0AA94XV19</accession>
<evidence type="ECO:0000313" key="1">
    <source>
        <dbReference type="EMBL" id="UUX58712.1"/>
    </source>
</evidence>
<dbReference type="EMBL" id="CP102487">
    <property type="protein sequence ID" value="UUX58712.1"/>
    <property type="molecule type" value="Genomic_DNA"/>
</dbReference>
<evidence type="ECO:0000313" key="2">
    <source>
        <dbReference type="Proteomes" id="UP001060018"/>
    </source>
</evidence>
<sequence>MDSAELNLRDIFQIVLTGENGRVAVIRSSPFLFAAVNNNGKPALLARVSLDKSQTVHDGLGFTVQTRRSCDNDFVQITATEEGISSMFLKLVSFILEHVDREHTGKAGAASLVSSIEEFRKFTGARRGRVSESLVRGTFAEILLLRTLIERGFAVEDALAAWKGPFSRDGIGNHDFTFHDGSSIEVKSRRQASSSVRVSSVNQLVPSTTSLDLLVLPIEDDRQASTRSIGFREFVAETEALVLLANSSAQDVWHDAIRSLGLDLSDEWYDRYRFIVGEWQRFQVRTGFPYLDVPEIKRGITDIRYSLDLPLLRPFEANFNHLLSDLGAKYL</sequence>